<gene>
    <name evidence="1" type="ORF">BKD09_31955</name>
</gene>
<evidence type="ECO:0000313" key="1">
    <source>
        <dbReference type="EMBL" id="APG12967.1"/>
    </source>
</evidence>
<dbReference type="EMBL" id="CP017637">
    <property type="protein sequence ID" value="APG12967.1"/>
    <property type="molecule type" value="Genomic_DNA"/>
</dbReference>
<name>A0A1L3FI17_BRAJP</name>
<organism evidence="1 2">
    <name type="scientific">Bradyrhizobium japonicum</name>
    <dbReference type="NCBI Taxonomy" id="375"/>
    <lineage>
        <taxon>Bacteria</taxon>
        <taxon>Pseudomonadati</taxon>
        <taxon>Pseudomonadota</taxon>
        <taxon>Alphaproteobacteria</taxon>
        <taxon>Hyphomicrobiales</taxon>
        <taxon>Nitrobacteraceae</taxon>
        <taxon>Bradyrhizobium</taxon>
    </lineage>
</organism>
<protein>
    <recommendedName>
        <fullName evidence="3">DUF3088 domain-containing protein</fullName>
    </recommendedName>
</protein>
<reference evidence="1 2" key="1">
    <citation type="submission" date="2016-11" db="EMBL/GenBank/DDBJ databases">
        <title>Complete Genome Sequence of Bradyrhizobium sp. strain J5, an isolated from soybean nodule in Hokkaido.</title>
        <authorList>
            <person name="Kanehara K."/>
        </authorList>
    </citation>
    <scope>NUCLEOTIDE SEQUENCE [LARGE SCALE GENOMIC DNA]</scope>
    <source>
        <strain evidence="1 2">J5</strain>
    </source>
</reference>
<dbReference type="AlphaFoldDB" id="A0A1L3FI17"/>
<sequence>MTGDRLFLLRPGFEDPEQPGRFFVCSHCNAIEGVLASFPGLATQSEVLRLGTL</sequence>
<dbReference type="InterPro" id="IPR021439">
    <property type="entry name" value="DUF3088"/>
</dbReference>
<accession>A0A1L3FI17</accession>
<evidence type="ECO:0008006" key="3">
    <source>
        <dbReference type="Google" id="ProtNLM"/>
    </source>
</evidence>
<dbReference type="Pfam" id="PF11287">
    <property type="entry name" value="DUF3088"/>
    <property type="match status" value="1"/>
</dbReference>
<proteinExistence type="predicted"/>
<evidence type="ECO:0000313" key="2">
    <source>
        <dbReference type="Proteomes" id="UP000181962"/>
    </source>
</evidence>
<dbReference type="Proteomes" id="UP000181962">
    <property type="component" value="Chromosome"/>
</dbReference>